<feature type="transmembrane region" description="Helical" evidence="2">
    <location>
        <begin position="232"/>
        <end position="256"/>
    </location>
</feature>
<evidence type="ECO:0000256" key="2">
    <source>
        <dbReference type="SAM" id="Phobius"/>
    </source>
</evidence>
<keyword evidence="2" id="KW-1133">Transmembrane helix</keyword>
<feature type="non-terminal residue" evidence="3">
    <location>
        <position position="1"/>
    </location>
</feature>
<dbReference type="EMBL" id="NHOQ01002507">
    <property type="protein sequence ID" value="PWA16146.1"/>
    <property type="molecule type" value="Genomic_DNA"/>
</dbReference>
<evidence type="ECO:0000256" key="1">
    <source>
        <dbReference type="SAM" id="MobiDB-lite"/>
    </source>
</evidence>
<organism evidence="3 4">
    <name type="scientific">Gambusia affinis</name>
    <name type="common">Western mosquitofish</name>
    <name type="synonym">Heterandria affinis</name>
    <dbReference type="NCBI Taxonomy" id="33528"/>
    <lineage>
        <taxon>Eukaryota</taxon>
        <taxon>Metazoa</taxon>
        <taxon>Chordata</taxon>
        <taxon>Craniata</taxon>
        <taxon>Vertebrata</taxon>
        <taxon>Euteleostomi</taxon>
        <taxon>Actinopterygii</taxon>
        <taxon>Neopterygii</taxon>
        <taxon>Teleostei</taxon>
        <taxon>Neoteleostei</taxon>
        <taxon>Acanthomorphata</taxon>
        <taxon>Ovalentaria</taxon>
        <taxon>Atherinomorphae</taxon>
        <taxon>Cyprinodontiformes</taxon>
        <taxon>Poeciliidae</taxon>
        <taxon>Poeciliinae</taxon>
        <taxon>Gambusia</taxon>
    </lineage>
</organism>
<reference evidence="3 4" key="1">
    <citation type="journal article" date="2018" name="G3 (Bethesda)">
        <title>A High-Quality Reference Genome for the Invasive Mosquitofish Gambusia affinis Using a Chicago Library.</title>
        <authorList>
            <person name="Hoffberg S.L."/>
            <person name="Troendle N.J."/>
            <person name="Glenn T.C."/>
            <person name="Mahmud O."/>
            <person name="Louha S."/>
            <person name="Chalopin D."/>
            <person name="Bennetzen J.L."/>
            <person name="Mauricio R."/>
        </authorList>
    </citation>
    <scope>NUCLEOTIDE SEQUENCE [LARGE SCALE GENOMIC DNA]</scope>
    <source>
        <strain evidence="3">NE01/NJP1002.9</strain>
        <tissue evidence="3">Muscle</tissue>
    </source>
</reference>
<gene>
    <name evidence="3" type="ORF">CCH79_00019442</name>
</gene>
<dbReference type="STRING" id="33528.ENSGAFP00000003860"/>
<accession>A0A315VAZ8</accession>
<evidence type="ECO:0000313" key="3">
    <source>
        <dbReference type="EMBL" id="PWA16146.1"/>
    </source>
</evidence>
<feature type="region of interest" description="Disordered" evidence="1">
    <location>
        <begin position="1"/>
        <end position="26"/>
    </location>
</feature>
<keyword evidence="4" id="KW-1185">Reference proteome</keyword>
<dbReference type="Proteomes" id="UP000250572">
    <property type="component" value="Unassembled WGS sequence"/>
</dbReference>
<keyword evidence="2" id="KW-0472">Membrane</keyword>
<keyword evidence="2" id="KW-0812">Transmembrane</keyword>
<protein>
    <submittedName>
        <fullName evidence="3">Uncharacterized protein</fullName>
    </submittedName>
</protein>
<dbReference type="AlphaFoldDB" id="A0A315VAZ8"/>
<name>A0A315VAZ8_GAMAF</name>
<evidence type="ECO:0000313" key="4">
    <source>
        <dbReference type="Proteomes" id="UP000250572"/>
    </source>
</evidence>
<feature type="compositionally biased region" description="Low complexity" evidence="1">
    <location>
        <begin position="11"/>
        <end position="26"/>
    </location>
</feature>
<proteinExistence type="predicted"/>
<sequence length="326" mass="33847">RQPHLSVSAESDPGSVSGSGSPIASGPLTAAVRAAPLCPLSGPDGAARCGREGWPARRPADIQPEPGGGSGVCYLLGGVGTDAGCCVRSHQRNQDAEVLDAFRRRPGRGKTTVCFLQPSSLSTDPHLDSAPAIFPQHDAATILGSIVASTFLPLVAEGGTASFILAALPVELWISAAPPELLWLKPSCSSPHFSDWCECFSLLMSSNAADLLMLVPCSQGEGSDSAHFPAKAFWICLSALLLLVAMAIGLTGYLALTGPGSTSLQTVRLTAPDQTGVLLNQTAVLDSQNHLVTLSVTAAGNQTSTVLFDVKHVESAIRSGRIRFQQ</sequence>
<comment type="caution">
    <text evidence="3">The sequence shown here is derived from an EMBL/GenBank/DDBJ whole genome shotgun (WGS) entry which is preliminary data.</text>
</comment>